<gene>
    <name evidence="1" type="ORF">SDC9_211478</name>
</gene>
<dbReference type="InterPro" id="IPR032762">
    <property type="entry name" value="Polysacc_deac_3"/>
</dbReference>
<evidence type="ECO:0000313" key="1">
    <source>
        <dbReference type="EMBL" id="MPN63713.1"/>
    </source>
</evidence>
<protein>
    <submittedName>
        <fullName evidence="1">Uncharacterized protein</fullName>
    </submittedName>
</protein>
<organism evidence="1">
    <name type="scientific">bioreactor metagenome</name>
    <dbReference type="NCBI Taxonomy" id="1076179"/>
    <lineage>
        <taxon>unclassified sequences</taxon>
        <taxon>metagenomes</taxon>
        <taxon>ecological metagenomes</taxon>
    </lineage>
</organism>
<dbReference type="EMBL" id="VSSQ01143538">
    <property type="protein sequence ID" value="MPN63713.1"/>
    <property type="molecule type" value="Genomic_DNA"/>
</dbReference>
<name>A0A645JX33_9ZZZZ</name>
<dbReference type="AlphaFoldDB" id="A0A645JX33"/>
<reference evidence="1" key="1">
    <citation type="submission" date="2019-08" db="EMBL/GenBank/DDBJ databases">
        <authorList>
            <person name="Kucharzyk K."/>
            <person name="Murdoch R.W."/>
            <person name="Higgins S."/>
            <person name="Loffler F."/>
        </authorList>
    </citation>
    <scope>NUCLEOTIDE SEQUENCE</scope>
</reference>
<accession>A0A645JX33</accession>
<sequence length="87" mass="10234">MNLSGIKKEQIKQITSDNKVTGLSYTDYEDGVMLNIDCRKYLVEHATHFVEKYESDFSVFSRNDASYFVDMLKDSEIKSNLQERLRR</sequence>
<proteinExistence type="predicted"/>
<dbReference type="Pfam" id="PF15421">
    <property type="entry name" value="Polysacc_deac_3"/>
    <property type="match status" value="1"/>
</dbReference>
<comment type="caution">
    <text evidence="1">The sequence shown here is derived from an EMBL/GenBank/DDBJ whole genome shotgun (WGS) entry which is preliminary data.</text>
</comment>